<dbReference type="InterPro" id="IPR054716">
    <property type="entry name" value="Sol_Rieske_ferrdox_dom"/>
</dbReference>
<evidence type="ECO:0000256" key="3">
    <source>
        <dbReference type="ARBA" id="ARBA00023004"/>
    </source>
</evidence>
<protein>
    <submittedName>
        <fullName evidence="8">Rieske [2Fe-2S] domain/Rieske-like [2Fe-2S] domain containing protein</fullName>
    </submittedName>
</protein>
<dbReference type="CDD" id="cd03467">
    <property type="entry name" value="Rieske"/>
    <property type="match status" value="1"/>
</dbReference>
<sequence length="578" mass="60910">MAAAPERVYVGKRTQLADGSRQLVRCGTRNIAVVCHRGALYAIDNACYHHGGPLLSGDIEEMGGHPCIVCPWHSYKIALDTGEGLYLGIEVGLDGSKPRQAVRSKGCKQRVHKVEVDTAGDVYVLVDLGGPKWESDAYASMELANRERPMGLHVDGGGGRGPRAPGLHSHLGPELRSGHVFQNLGALAAMNKSGGGSTGSGATNPFDIQKRTRPPMGLTLPAKPKSPGSVRVGAATSLMVSCVAVEDVCPGVREFHFAHHAGPLLRHAELGEYIELELPLREVRPGSAGRGGPVSPLPLPSSPMSGSISSGGSSSGGSGSGGVALAPMRRRWTISDVNRNGSLFSLIVKAAGTDAQTSGSAWLHHHALHAPLRVVRVGGTFTFADHHDTIRRVGGRVLWLTAGVGVTAAFAFLNSSLDDSFYVESAEPLHVVHLHANRTLETVPKLDELVRWQRRFPRSVPSTTTKAKGSKSYALELFITPAKAAATAAKREDDREDGRPRVGAVLSPSSNSIVTTVPLTHRARLQPAAVAAAVQTYFGADADPPLVYVCGPSAFVSDCADALLSAGVPESHILTDDP</sequence>
<dbReference type="SUPFAM" id="SSF50022">
    <property type="entry name" value="ISP domain"/>
    <property type="match status" value="1"/>
</dbReference>
<feature type="compositionally biased region" description="Low complexity" evidence="6">
    <location>
        <begin position="302"/>
        <end position="312"/>
    </location>
</feature>
<keyword evidence="2" id="KW-0479">Metal-binding</keyword>
<evidence type="ECO:0000313" key="9">
    <source>
        <dbReference type="Proteomes" id="UP001430356"/>
    </source>
</evidence>
<reference evidence="8 9" key="1">
    <citation type="journal article" date="2021" name="MBio">
        <title>A New Model Trypanosomatid, Novymonas esmeraldas: Genomic Perception of Its 'Candidatus Pandoraea novymonadis' Endosymbiont.</title>
        <authorList>
            <person name="Zakharova A."/>
            <person name="Saura A."/>
            <person name="Butenko A."/>
            <person name="Podesvova L."/>
            <person name="Warmusova S."/>
            <person name="Kostygov A.Y."/>
            <person name="Nenarokova A."/>
            <person name="Lukes J."/>
            <person name="Opperdoes F.R."/>
            <person name="Yurchenko V."/>
        </authorList>
    </citation>
    <scope>NUCLEOTIDE SEQUENCE [LARGE SCALE GENOMIC DNA]</scope>
    <source>
        <strain evidence="8 9">E262AT.01</strain>
    </source>
</reference>
<evidence type="ECO:0000256" key="2">
    <source>
        <dbReference type="ARBA" id="ARBA00022723"/>
    </source>
</evidence>
<dbReference type="Pfam" id="PF22543">
    <property type="entry name" value="Rieske_4"/>
    <property type="match status" value="1"/>
</dbReference>
<organism evidence="8 9">
    <name type="scientific">Novymonas esmeraldas</name>
    <dbReference type="NCBI Taxonomy" id="1808958"/>
    <lineage>
        <taxon>Eukaryota</taxon>
        <taxon>Discoba</taxon>
        <taxon>Euglenozoa</taxon>
        <taxon>Kinetoplastea</taxon>
        <taxon>Metakinetoplastina</taxon>
        <taxon>Trypanosomatida</taxon>
        <taxon>Trypanosomatidae</taxon>
        <taxon>Novymonas</taxon>
    </lineage>
</organism>
<dbReference type="SUPFAM" id="SSF52343">
    <property type="entry name" value="Ferredoxin reductase-like, C-terminal NADP-linked domain"/>
    <property type="match status" value="1"/>
</dbReference>
<keyword evidence="4" id="KW-0411">Iron-sulfur</keyword>
<feature type="compositionally biased region" description="Gly residues" evidence="6">
    <location>
        <begin position="313"/>
        <end position="322"/>
    </location>
</feature>
<dbReference type="FunFam" id="2.102.10.10:FF:000032">
    <property type="entry name" value="Rieske_[2Fe-2S]_domain/Rieske-like_[2Fe-2S ]_domain_containing_protein_-_putative"/>
    <property type="match status" value="1"/>
</dbReference>
<evidence type="ECO:0000256" key="4">
    <source>
        <dbReference type="ARBA" id="ARBA00023014"/>
    </source>
</evidence>
<feature type="region of interest" description="Disordered" evidence="6">
    <location>
        <begin position="284"/>
        <end position="323"/>
    </location>
</feature>
<comment type="cofactor">
    <cofactor evidence="5">
        <name>[2Fe-2S] cluster</name>
        <dbReference type="ChEBI" id="CHEBI:190135"/>
    </cofactor>
</comment>
<evidence type="ECO:0000256" key="6">
    <source>
        <dbReference type="SAM" id="MobiDB-lite"/>
    </source>
</evidence>
<dbReference type="GO" id="GO:0051537">
    <property type="term" value="F:2 iron, 2 sulfur cluster binding"/>
    <property type="evidence" value="ECO:0007669"/>
    <property type="project" value="UniProtKB-KW"/>
</dbReference>
<dbReference type="InterPro" id="IPR036922">
    <property type="entry name" value="Rieske_2Fe-2S_sf"/>
</dbReference>
<accession>A0AAW0EMS7</accession>
<evidence type="ECO:0000259" key="7">
    <source>
        <dbReference type="PROSITE" id="PS51296"/>
    </source>
</evidence>
<comment type="caution">
    <text evidence="8">The sequence shown here is derived from an EMBL/GenBank/DDBJ whole genome shotgun (WGS) entry which is preliminary data.</text>
</comment>
<keyword evidence="9" id="KW-1185">Reference proteome</keyword>
<keyword evidence="3" id="KW-0408">Iron</keyword>
<dbReference type="Gene3D" id="3.40.50.80">
    <property type="entry name" value="Nucleotide-binding domain of ferredoxin-NADP reductase (FNR) module"/>
    <property type="match status" value="1"/>
</dbReference>
<dbReference type="InterPro" id="IPR039261">
    <property type="entry name" value="FNR_nucleotide-bd"/>
</dbReference>
<keyword evidence="1" id="KW-0001">2Fe-2S</keyword>
<evidence type="ECO:0000256" key="5">
    <source>
        <dbReference type="ARBA" id="ARBA00034078"/>
    </source>
</evidence>
<evidence type="ECO:0000313" key="8">
    <source>
        <dbReference type="EMBL" id="KAK7194516.1"/>
    </source>
</evidence>
<dbReference type="PROSITE" id="PS51296">
    <property type="entry name" value="RIESKE"/>
    <property type="match status" value="1"/>
</dbReference>
<name>A0AAW0EMS7_9TRYP</name>
<dbReference type="PANTHER" id="PTHR21496">
    <property type="entry name" value="FERREDOXIN-RELATED"/>
    <property type="match status" value="1"/>
</dbReference>
<dbReference type="InterPro" id="IPR017938">
    <property type="entry name" value="Riboflavin_synthase-like_b-brl"/>
</dbReference>
<dbReference type="CDD" id="cd00322">
    <property type="entry name" value="FNR_like"/>
    <property type="match status" value="1"/>
</dbReference>
<dbReference type="GO" id="GO:0046872">
    <property type="term" value="F:metal ion binding"/>
    <property type="evidence" value="ECO:0007669"/>
    <property type="project" value="UniProtKB-KW"/>
</dbReference>
<evidence type="ECO:0000256" key="1">
    <source>
        <dbReference type="ARBA" id="ARBA00022714"/>
    </source>
</evidence>
<gene>
    <name evidence="8" type="ORF">NESM_000368800</name>
</gene>
<dbReference type="AlphaFoldDB" id="A0AAW0EMS7"/>
<dbReference type="EMBL" id="JAECZO010000038">
    <property type="protein sequence ID" value="KAK7194516.1"/>
    <property type="molecule type" value="Genomic_DNA"/>
</dbReference>
<dbReference type="SUPFAM" id="SSF63380">
    <property type="entry name" value="Riboflavin synthase domain-like"/>
    <property type="match status" value="1"/>
</dbReference>
<dbReference type="Gene3D" id="2.102.10.10">
    <property type="entry name" value="Rieske [2Fe-2S] iron-sulphur domain"/>
    <property type="match status" value="1"/>
</dbReference>
<feature type="domain" description="Rieske" evidence="7">
    <location>
        <begin position="8"/>
        <end position="83"/>
    </location>
</feature>
<dbReference type="Proteomes" id="UP001430356">
    <property type="component" value="Unassembled WGS sequence"/>
</dbReference>
<dbReference type="PANTHER" id="PTHR21496:SF0">
    <property type="entry name" value="RIESKE DOMAIN-CONTAINING PROTEIN"/>
    <property type="match status" value="1"/>
</dbReference>
<dbReference type="InterPro" id="IPR017941">
    <property type="entry name" value="Rieske_2Fe-2S"/>
</dbReference>
<proteinExistence type="predicted"/>